<dbReference type="RefSeq" id="WP_249701487.1">
    <property type="nucleotide sequence ID" value="NZ_JAMFLX010000034.1"/>
</dbReference>
<accession>A0ABT0PKE3</accession>
<sequence length="258" mass="29160">MSRLTPLITIIFLGLITCHGWAEEEQIPPAELESVSYEASPTLQHVLDLVEHVDSQLEELSRQHTITEAMALAGSSALLFIAYNTVRHKILSHCLVDYRLAEFFARLGREDAAYQWILTIFDSILPEMVAGSLITILGKSDPRFPELSTYQTLKAQIFSMMAVGIPGTIMQLLSSKTRLAPYLWGYKSDIFRTVMVAGPIVVTGIHSALARMNLEEQRLYKSLQLRNLRNKVQHLLPNDEIPTRQIPHLQDVIEIQPQ</sequence>
<keyword evidence="2" id="KW-1185">Reference proteome</keyword>
<gene>
    <name evidence="1" type="ORF">M3P05_18065</name>
</gene>
<evidence type="ECO:0000313" key="1">
    <source>
        <dbReference type="EMBL" id="MCL6271829.1"/>
    </source>
</evidence>
<dbReference type="Proteomes" id="UP001203338">
    <property type="component" value="Unassembled WGS sequence"/>
</dbReference>
<dbReference type="EMBL" id="JAMFLX010000034">
    <property type="protein sequence ID" value="MCL6271829.1"/>
    <property type="molecule type" value="Genomic_DNA"/>
</dbReference>
<organism evidence="1 2">
    <name type="scientific">Parendozoicomonas callyspongiae</name>
    <dbReference type="NCBI Taxonomy" id="2942213"/>
    <lineage>
        <taxon>Bacteria</taxon>
        <taxon>Pseudomonadati</taxon>
        <taxon>Pseudomonadota</taxon>
        <taxon>Gammaproteobacteria</taxon>
        <taxon>Oceanospirillales</taxon>
        <taxon>Endozoicomonadaceae</taxon>
        <taxon>Parendozoicomonas</taxon>
    </lineage>
</organism>
<name>A0ABT0PKE3_9GAMM</name>
<protein>
    <submittedName>
        <fullName evidence="1">Uncharacterized protein</fullName>
    </submittedName>
</protein>
<proteinExistence type="predicted"/>
<evidence type="ECO:0000313" key="2">
    <source>
        <dbReference type="Proteomes" id="UP001203338"/>
    </source>
</evidence>
<reference evidence="1 2" key="1">
    <citation type="submission" date="2022-05" db="EMBL/GenBank/DDBJ databases">
        <authorList>
            <person name="Park J.-S."/>
        </authorList>
    </citation>
    <scope>NUCLEOTIDE SEQUENCE [LARGE SCALE GENOMIC DNA]</scope>
    <source>
        <strain evidence="1 2">2012CJ34-2</strain>
    </source>
</reference>
<comment type="caution">
    <text evidence="1">The sequence shown here is derived from an EMBL/GenBank/DDBJ whole genome shotgun (WGS) entry which is preliminary data.</text>
</comment>